<accession>A0A3C1KQT3</accession>
<evidence type="ECO:0000256" key="1">
    <source>
        <dbReference type="SAM" id="MobiDB-lite"/>
    </source>
</evidence>
<feature type="signal peptide" evidence="2">
    <location>
        <begin position="1"/>
        <end position="26"/>
    </location>
</feature>
<keyword evidence="2" id="KW-0732">Signal</keyword>
<reference evidence="3 4" key="1">
    <citation type="journal article" date="2018" name="Nat. Biotechnol.">
        <title>A standardized bacterial taxonomy based on genome phylogeny substantially revises the tree of life.</title>
        <authorList>
            <person name="Parks D.H."/>
            <person name="Chuvochina M."/>
            <person name="Waite D.W."/>
            <person name="Rinke C."/>
            <person name="Skarshewski A."/>
            <person name="Chaumeil P.A."/>
            <person name="Hugenholtz P."/>
        </authorList>
    </citation>
    <scope>NUCLEOTIDE SEQUENCE [LARGE SCALE GENOMIC DNA]</scope>
    <source>
        <strain evidence="3">UBA9158</strain>
    </source>
</reference>
<protein>
    <submittedName>
        <fullName evidence="3">Uncharacterized protein</fullName>
    </submittedName>
</protein>
<feature type="compositionally biased region" description="Low complexity" evidence="1">
    <location>
        <begin position="188"/>
        <end position="199"/>
    </location>
</feature>
<feature type="region of interest" description="Disordered" evidence="1">
    <location>
        <begin position="182"/>
        <end position="204"/>
    </location>
</feature>
<dbReference type="InterPro" id="IPR011990">
    <property type="entry name" value="TPR-like_helical_dom_sf"/>
</dbReference>
<evidence type="ECO:0000313" key="3">
    <source>
        <dbReference type="EMBL" id="HAN28704.1"/>
    </source>
</evidence>
<gene>
    <name evidence="3" type="ORF">DCP75_13455</name>
</gene>
<comment type="caution">
    <text evidence="3">The sequence shown here is derived from an EMBL/GenBank/DDBJ whole genome shotgun (WGS) entry which is preliminary data.</text>
</comment>
<proteinExistence type="predicted"/>
<feature type="chain" id="PRO_5017808409" evidence="2">
    <location>
        <begin position="27"/>
        <end position="216"/>
    </location>
</feature>
<dbReference type="STRING" id="1121937.GCA_000423125_02829"/>
<dbReference type="Proteomes" id="UP000259273">
    <property type="component" value="Unassembled WGS sequence"/>
</dbReference>
<evidence type="ECO:0000256" key="2">
    <source>
        <dbReference type="SAM" id="SignalP"/>
    </source>
</evidence>
<dbReference type="Gene3D" id="1.25.40.10">
    <property type="entry name" value="Tetratricopeptide repeat domain"/>
    <property type="match status" value="1"/>
</dbReference>
<dbReference type="SUPFAM" id="SSF48452">
    <property type="entry name" value="TPR-like"/>
    <property type="match status" value="1"/>
</dbReference>
<organism evidence="3 4">
    <name type="scientific">Haliea salexigens</name>
    <dbReference type="NCBI Taxonomy" id="287487"/>
    <lineage>
        <taxon>Bacteria</taxon>
        <taxon>Pseudomonadati</taxon>
        <taxon>Pseudomonadota</taxon>
        <taxon>Gammaproteobacteria</taxon>
        <taxon>Cellvibrionales</taxon>
        <taxon>Halieaceae</taxon>
        <taxon>Haliea</taxon>
    </lineage>
</organism>
<sequence>MRTYPRLCSTLFGVLAGLAAITPALASVDAEVSALRKQWEHVNFELAAQEQEGAYGGLLARCDKLLDEQPDDAQALTWCGIIRSSFAGVVGGLDALGYAKAARDDFERAVAIDATVSDGAALTSLGTLYARVPGWPVGFGNSKKALKYLEAGLQANPEGIDSNFFLAEFLASEGETAKAKEHLRRALRAAPRPGRSAADAGRKTEAEALLAELSES</sequence>
<evidence type="ECO:0000313" key="4">
    <source>
        <dbReference type="Proteomes" id="UP000259273"/>
    </source>
</evidence>
<dbReference type="Pfam" id="PF14559">
    <property type="entry name" value="TPR_19"/>
    <property type="match status" value="1"/>
</dbReference>
<dbReference type="AlphaFoldDB" id="A0A3C1KQT3"/>
<name>A0A3C1KQT3_9GAMM</name>
<dbReference type="EMBL" id="DMND01000181">
    <property type="protein sequence ID" value="HAN28704.1"/>
    <property type="molecule type" value="Genomic_DNA"/>
</dbReference>